<dbReference type="AlphaFoldDB" id="A0A0G4FI79"/>
<dbReference type="Proteomes" id="UP000041254">
    <property type="component" value="Unassembled WGS sequence"/>
</dbReference>
<sequence length="132" mass="14067">MSGEVLTSHDSIHVRIKRRRQTVFLLCYPTQPVGVLYQKVATVMNKDRSDIRLLKANLILQEEASLRAQNIGNGEIIGLVFKVEGKEEFETPEYESLPGDAAPTNTGAAGTDGATGAAPPVEPEGASSTAAS</sequence>
<feature type="domain" description="Ubiquitin-like" evidence="2">
    <location>
        <begin position="12"/>
        <end position="86"/>
    </location>
</feature>
<gene>
    <name evidence="3" type="ORF">Vbra_5881</name>
</gene>
<dbReference type="InterPro" id="IPR029071">
    <property type="entry name" value="Ubiquitin-like_domsf"/>
</dbReference>
<proteinExistence type="predicted"/>
<dbReference type="PROSITE" id="PS50053">
    <property type="entry name" value="UBIQUITIN_2"/>
    <property type="match status" value="1"/>
</dbReference>
<dbReference type="CDD" id="cd17039">
    <property type="entry name" value="Ubl_ubiquitin_like"/>
    <property type="match status" value="1"/>
</dbReference>
<evidence type="ECO:0000256" key="1">
    <source>
        <dbReference type="SAM" id="MobiDB-lite"/>
    </source>
</evidence>
<accession>A0A0G4FI79</accession>
<dbReference type="PANTHER" id="PTHR47725">
    <property type="entry name" value="OS03G0364000 PROTEIN"/>
    <property type="match status" value="1"/>
</dbReference>
<dbReference type="SUPFAM" id="SSF54236">
    <property type="entry name" value="Ubiquitin-like"/>
    <property type="match status" value="1"/>
</dbReference>
<dbReference type="EMBL" id="CDMY01000445">
    <property type="protein sequence ID" value="CEM13168.1"/>
    <property type="molecule type" value="Genomic_DNA"/>
</dbReference>
<protein>
    <recommendedName>
        <fullName evidence="2">Ubiquitin-like domain-containing protein</fullName>
    </recommendedName>
</protein>
<evidence type="ECO:0000313" key="4">
    <source>
        <dbReference type="Proteomes" id="UP000041254"/>
    </source>
</evidence>
<evidence type="ECO:0000313" key="3">
    <source>
        <dbReference type="EMBL" id="CEM13168.1"/>
    </source>
</evidence>
<dbReference type="VEuPathDB" id="CryptoDB:Vbra_5881"/>
<reference evidence="3 4" key="1">
    <citation type="submission" date="2014-11" db="EMBL/GenBank/DDBJ databases">
        <authorList>
            <person name="Zhu J."/>
            <person name="Qi W."/>
            <person name="Song R."/>
        </authorList>
    </citation>
    <scope>NUCLEOTIDE SEQUENCE [LARGE SCALE GENOMIC DNA]</scope>
</reference>
<feature type="compositionally biased region" description="Low complexity" evidence="1">
    <location>
        <begin position="98"/>
        <end position="119"/>
    </location>
</feature>
<dbReference type="OrthoDB" id="428577at2759"/>
<feature type="region of interest" description="Disordered" evidence="1">
    <location>
        <begin position="90"/>
        <end position="132"/>
    </location>
</feature>
<dbReference type="InterPro" id="IPR000626">
    <property type="entry name" value="Ubiquitin-like_dom"/>
</dbReference>
<dbReference type="PANTHER" id="PTHR47725:SF2">
    <property type="entry name" value="UBIQUITIN-LIKE DOMAIN-CONTAINING PROTEIN"/>
    <property type="match status" value="1"/>
</dbReference>
<dbReference type="Gene3D" id="3.10.20.90">
    <property type="entry name" value="Phosphatidylinositol 3-kinase Catalytic Subunit, Chain A, domain 1"/>
    <property type="match status" value="1"/>
</dbReference>
<dbReference type="InParanoid" id="A0A0G4FI79"/>
<keyword evidence="4" id="KW-1185">Reference proteome</keyword>
<evidence type="ECO:0000259" key="2">
    <source>
        <dbReference type="PROSITE" id="PS50053"/>
    </source>
</evidence>
<organism evidence="3 4">
    <name type="scientific">Vitrella brassicaformis (strain CCMP3155)</name>
    <dbReference type="NCBI Taxonomy" id="1169540"/>
    <lineage>
        <taxon>Eukaryota</taxon>
        <taxon>Sar</taxon>
        <taxon>Alveolata</taxon>
        <taxon>Colpodellida</taxon>
        <taxon>Vitrellaceae</taxon>
        <taxon>Vitrella</taxon>
    </lineage>
</organism>
<name>A0A0G4FI79_VITBC</name>